<dbReference type="PROSITE" id="PS51257">
    <property type="entry name" value="PROKAR_LIPOPROTEIN"/>
    <property type="match status" value="1"/>
</dbReference>
<dbReference type="InterPro" id="IPR025401">
    <property type="entry name" value="DUF4374"/>
</dbReference>
<evidence type="ECO:0000313" key="4">
    <source>
        <dbReference type="Proteomes" id="UP001168478"/>
    </source>
</evidence>
<proteinExistence type="predicted"/>
<dbReference type="EMBL" id="JAUEIF010000001">
    <property type="protein sequence ID" value="MDN0024049.1"/>
    <property type="molecule type" value="Genomic_DNA"/>
</dbReference>
<keyword evidence="3" id="KW-1185">Reference proteome</keyword>
<dbReference type="Proteomes" id="UP001167831">
    <property type="component" value="Unassembled WGS sequence"/>
</dbReference>
<dbReference type="Pfam" id="PF14298">
    <property type="entry name" value="DUF4374"/>
    <property type="match status" value="1"/>
</dbReference>
<dbReference type="Proteomes" id="UP001168478">
    <property type="component" value="Unassembled WGS sequence"/>
</dbReference>
<sequence>MNKNHILTGMIAIMTAGCMTLTACSDDDNTGGGKTPDKNRKGFYVIAATVKPSAGTEAHLLMSAESLEKGTVSPVGNGLVNEGATYWLFFENKYLYALNYHQGNAGTTQSFVMDASRNITKRTQEYNVNRFTTYGFYDGYIMTTSSGNGPKELADANGYIPKSFLISYLDVDNQTYTSNKVSAETPFLAENFLGNGEFVTLAGLQQVGRKLYAAAVPMGLSQYGCMQKNADGSYKWVLTGNEDLIKKEAGGQGSSSYKKDELQWTQYPDECWVTIFSDKTLTQHKNIRTDRISYAAGRFKSQYYQMTWAADDGYVYVFSPSYAKAMTDKRQRTTLPAGVVRINTKTEEFDNNYYFNIEEKTGGLSFLRTWYIGGNYFLMLMYDRPLTESKPVGNRLAVFNVSNGNLTYVEGLPDDITGFSSIPYMENGNAYIGVTTASSHLAIYKIVPASAKATKGLVVEATSLDGVGKLDAVRVGDVLK</sequence>
<organism evidence="2 4">
    <name type="scientific">Leyella lascolaii</name>
    <dbReference type="NCBI Taxonomy" id="1776379"/>
    <lineage>
        <taxon>Bacteria</taxon>
        <taxon>Pseudomonadati</taxon>
        <taxon>Bacteroidota</taxon>
        <taxon>Bacteroidia</taxon>
        <taxon>Bacteroidales</taxon>
        <taxon>Prevotellaceae</taxon>
        <taxon>Leyella</taxon>
    </lineage>
</organism>
<dbReference type="EMBL" id="JAUEIE010000001">
    <property type="protein sequence ID" value="MDN0021552.1"/>
    <property type="molecule type" value="Genomic_DNA"/>
</dbReference>
<evidence type="ECO:0000313" key="1">
    <source>
        <dbReference type="EMBL" id="MDN0021552.1"/>
    </source>
</evidence>
<dbReference type="AlphaFoldDB" id="A0AAW7JDR1"/>
<dbReference type="RefSeq" id="WP_289824380.1">
    <property type="nucleotide sequence ID" value="NZ_JAUEIE010000001.1"/>
</dbReference>
<reference evidence="2" key="2">
    <citation type="submission" date="2023-08" db="EMBL/GenBank/DDBJ databases">
        <title>Identification and characterization of horizontal gene transfer across gut microbiota members of farm animals based on homology search.</title>
        <authorList>
            <person name="Schwarzerova J."/>
            <person name="Nykrynova M."/>
            <person name="Jureckova K."/>
            <person name="Cejkova D."/>
            <person name="Rychlik I."/>
        </authorList>
    </citation>
    <scope>NUCLEOTIDE SEQUENCE</scope>
    <source>
        <strain evidence="2">ET15</strain>
        <strain evidence="1">ET37</strain>
    </source>
</reference>
<reference evidence="2" key="1">
    <citation type="submission" date="2023-06" db="EMBL/GenBank/DDBJ databases">
        <authorList>
            <person name="Zeman M."/>
            <person name="Kubasova T."/>
            <person name="Jahodarova E."/>
            <person name="Nykrynova M."/>
            <person name="Rychlik I."/>
        </authorList>
    </citation>
    <scope>NUCLEOTIDE SEQUENCE</scope>
    <source>
        <strain evidence="2">ET15</strain>
        <strain evidence="1">ET37</strain>
    </source>
</reference>
<accession>A0AAW7JDR1</accession>
<evidence type="ECO:0000313" key="3">
    <source>
        <dbReference type="Proteomes" id="UP001167831"/>
    </source>
</evidence>
<evidence type="ECO:0000313" key="2">
    <source>
        <dbReference type="EMBL" id="MDN0024049.1"/>
    </source>
</evidence>
<comment type="caution">
    <text evidence="2">The sequence shown here is derived from an EMBL/GenBank/DDBJ whole genome shotgun (WGS) entry which is preliminary data.</text>
</comment>
<gene>
    <name evidence="1" type="ORF">QVN81_00725</name>
    <name evidence="2" type="ORF">QVN84_00720</name>
</gene>
<name>A0AAW7JDR1_9BACT</name>
<protein>
    <submittedName>
        <fullName evidence="2">DUF4374 domain-containing protein</fullName>
    </submittedName>
</protein>